<dbReference type="Proteomes" id="UP001281614">
    <property type="component" value="Unassembled WGS sequence"/>
</dbReference>
<protein>
    <submittedName>
        <fullName evidence="2">Uncharacterized protein</fullName>
    </submittedName>
</protein>
<accession>A0AAD9YJB6</accession>
<evidence type="ECO:0000313" key="3">
    <source>
        <dbReference type="Proteomes" id="UP001281614"/>
    </source>
</evidence>
<feature type="compositionally biased region" description="Acidic residues" evidence="1">
    <location>
        <begin position="172"/>
        <end position="185"/>
    </location>
</feature>
<dbReference type="AlphaFoldDB" id="A0AAD9YJB6"/>
<name>A0AAD9YJB6_COLKA</name>
<evidence type="ECO:0000256" key="1">
    <source>
        <dbReference type="SAM" id="MobiDB-lite"/>
    </source>
</evidence>
<gene>
    <name evidence="2" type="ORF">CKAH01_00600</name>
</gene>
<proteinExistence type="predicted"/>
<reference evidence="2" key="1">
    <citation type="submission" date="2023-02" db="EMBL/GenBank/DDBJ databases">
        <title>Colletotrichum kahawae CIFC_Que2 genome sequencing and assembly.</title>
        <authorList>
            <person name="Baroncelli R."/>
        </authorList>
    </citation>
    <scope>NUCLEOTIDE SEQUENCE</scope>
    <source>
        <strain evidence="2">CIFC_Que2</strain>
    </source>
</reference>
<feature type="compositionally biased region" description="Polar residues" evidence="1">
    <location>
        <begin position="122"/>
        <end position="133"/>
    </location>
</feature>
<feature type="region of interest" description="Disordered" evidence="1">
    <location>
        <begin position="122"/>
        <end position="195"/>
    </location>
</feature>
<keyword evidence="3" id="KW-1185">Reference proteome</keyword>
<comment type="caution">
    <text evidence="2">The sequence shown here is derived from an EMBL/GenBank/DDBJ whole genome shotgun (WGS) entry which is preliminary data.</text>
</comment>
<feature type="compositionally biased region" description="Basic and acidic residues" evidence="1">
    <location>
        <begin position="135"/>
        <end position="151"/>
    </location>
</feature>
<evidence type="ECO:0000313" key="2">
    <source>
        <dbReference type="EMBL" id="KAK2768993.1"/>
    </source>
</evidence>
<dbReference type="EMBL" id="VYYT01000112">
    <property type="protein sequence ID" value="KAK2768993.1"/>
    <property type="molecule type" value="Genomic_DNA"/>
</dbReference>
<sequence>MAFYASLHLAIFRRVDILRIIFNTRFISMLPPSPIKLVQDFVLKATRCEFPSGIVPNPKPQVTFEAVRNDWQKLPRALVAIDEERLRHRASRRPVTAPPTKTLIALDDLSLCLVTLLDGNRLSSGSSAQQNPKSELVKEEEAASSRADPTHKPTGTPKGGGGKVSSPKQQPPEDDDDDDDDDDDGPPARAVSFLSTSSKSWLRDADAARRLLLKDEQSWARCVSYARPPLRWPVCRSRRLMERLPVLALVLNIRPILERP</sequence>
<organism evidence="2 3">
    <name type="scientific">Colletotrichum kahawae</name>
    <name type="common">Coffee berry disease fungus</name>
    <dbReference type="NCBI Taxonomy" id="34407"/>
    <lineage>
        <taxon>Eukaryota</taxon>
        <taxon>Fungi</taxon>
        <taxon>Dikarya</taxon>
        <taxon>Ascomycota</taxon>
        <taxon>Pezizomycotina</taxon>
        <taxon>Sordariomycetes</taxon>
        <taxon>Hypocreomycetidae</taxon>
        <taxon>Glomerellales</taxon>
        <taxon>Glomerellaceae</taxon>
        <taxon>Colletotrichum</taxon>
        <taxon>Colletotrichum gloeosporioides species complex</taxon>
    </lineage>
</organism>